<dbReference type="PANTHER" id="PTHR13633:SF3">
    <property type="entry name" value="MITOCHONDRIAL TRANSCRIPTION RESCUE FACTOR 1"/>
    <property type="match status" value="1"/>
</dbReference>
<evidence type="ECO:0000259" key="2">
    <source>
        <dbReference type="SMART" id="SM00363"/>
    </source>
</evidence>
<dbReference type="SMART" id="SM00363">
    <property type="entry name" value="S4"/>
    <property type="match status" value="1"/>
</dbReference>
<dbReference type="Pfam" id="PF17774">
    <property type="entry name" value="YlmH_RBD"/>
    <property type="match status" value="1"/>
</dbReference>
<dbReference type="InterPro" id="IPR040591">
    <property type="entry name" value="RqcP2_RBD"/>
</dbReference>
<name>A0A7G7VJN7_9FIRM</name>
<organism evidence="3 4">
    <name type="scientific">Selenomonas timonae</name>
    <dbReference type="NCBI Taxonomy" id="2754044"/>
    <lineage>
        <taxon>Bacteria</taxon>
        <taxon>Bacillati</taxon>
        <taxon>Bacillota</taxon>
        <taxon>Negativicutes</taxon>
        <taxon>Selenomonadales</taxon>
        <taxon>Selenomonadaceae</taxon>
        <taxon>Selenomonas</taxon>
    </lineage>
</organism>
<dbReference type="SUPFAM" id="SSF55174">
    <property type="entry name" value="Alpha-L RNA-binding motif"/>
    <property type="match status" value="1"/>
</dbReference>
<dbReference type="RefSeq" id="WP_185980334.1">
    <property type="nucleotide sequence ID" value="NZ_CP060204.1"/>
</dbReference>
<proteinExistence type="predicted"/>
<sequence>MAAEQKERILRFYRGTEGEEIAIRLLDLAEAVMKTEKFRISPFLDPYGQEIAETICASYDGIQLDLDGGYAGAERQRAMLRHRDFRGTPDGFAISCVESVWNGQFARLTHRDVLGALMGLGIERELIGDILPAPDTAKIICDTKIADFIVNNLTMIGAVGAKAALSNLEEIAPREERTKEIRATVASLRLDSIVAAGFGISRSRAADDIAADKVKLNWQSAGSASKTIKEGDVLSMRGRGRLEVTEVRGQTKKGRTVVVLNRFF</sequence>
<dbReference type="KEGG" id="stim:H1B31_10900"/>
<dbReference type="GO" id="GO:0003723">
    <property type="term" value="F:RNA binding"/>
    <property type="evidence" value="ECO:0007669"/>
    <property type="project" value="UniProtKB-KW"/>
</dbReference>
<dbReference type="Gene3D" id="3.30.70.330">
    <property type="match status" value="1"/>
</dbReference>
<gene>
    <name evidence="3" type="ORF">H1B31_10900</name>
</gene>
<evidence type="ECO:0000256" key="1">
    <source>
        <dbReference type="PROSITE-ProRule" id="PRU00182"/>
    </source>
</evidence>
<dbReference type="AlphaFoldDB" id="A0A7G7VJN7"/>
<keyword evidence="1" id="KW-0694">RNA-binding</keyword>
<dbReference type="PANTHER" id="PTHR13633">
    <property type="entry name" value="MITOCHONDRIAL TRANSCRIPTION RESCUE FACTOR 1"/>
    <property type="match status" value="1"/>
</dbReference>
<accession>A0A7G7VJN7</accession>
<dbReference type="InterPro" id="IPR002942">
    <property type="entry name" value="S4_RNA-bd"/>
</dbReference>
<dbReference type="Gene3D" id="3.30.1370.160">
    <property type="match status" value="1"/>
</dbReference>
<feature type="domain" description="RNA-binding S4" evidence="2">
    <location>
        <begin position="188"/>
        <end position="245"/>
    </location>
</feature>
<evidence type="ECO:0000313" key="3">
    <source>
        <dbReference type="EMBL" id="QNH54330.1"/>
    </source>
</evidence>
<reference evidence="3 4" key="1">
    <citation type="submission" date="2020-07" db="EMBL/GenBank/DDBJ databases">
        <title>Complete genome and description of Selenomonas timonensis sp. nov., a new bacterium isolated from a gingivitis subject.</title>
        <authorList>
            <person name="Antezack A."/>
        </authorList>
    </citation>
    <scope>NUCLEOTIDE SEQUENCE [LARGE SCALE GENOMIC DNA]</scope>
    <source>
        <strain evidence="3 4">Marseille-Q3039</strain>
    </source>
</reference>
<dbReference type="InterPro" id="IPR012677">
    <property type="entry name" value="Nucleotide-bd_a/b_plait_sf"/>
</dbReference>
<dbReference type="CDD" id="cd00165">
    <property type="entry name" value="S4"/>
    <property type="match status" value="1"/>
</dbReference>
<dbReference type="EMBL" id="CP060204">
    <property type="protein sequence ID" value="QNH54330.1"/>
    <property type="molecule type" value="Genomic_DNA"/>
</dbReference>
<keyword evidence="4" id="KW-1185">Reference proteome</keyword>
<dbReference type="Pfam" id="PF01479">
    <property type="entry name" value="S4"/>
    <property type="match status" value="1"/>
</dbReference>
<dbReference type="Gene3D" id="3.10.290.10">
    <property type="entry name" value="RNA-binding S4 domain"/>
    <property type="match status" value="1"/>
</dbReference>
<dbReference type="Proteomes" id="UP000515480">
    <property type="component" value="Chromosome"/>
</dbReference>
<evidence type="ECO:0000313" key="4">
    <source>
        <dbReference type="Proteomes" id="UP000515480"/>
    </source>
</evidence>
<dbReference type="PROSITE" id="PS50889">
    <property type="entry name" value="S4"/>
    <property type="match status" value="1"/>
</dbReference>
<protein>
    <submittedName>
        <fullName evidence="3">RNA-binding protein</fullName>
    </submittedName>
</protein>
<dbReference type="InterPro" id="IPR036986">
    <property type="entry name" value="S4_RNA-bd_sf"/>
</dbReference>